<comment type="caution">
    <text evidence="5">The sequence shown here is derived from an EMBL/GenBank/DDBJ whole genome shotgun (WGS) entry which is preliminary data.</text>
</comment>
<dbReference type="InterPro" id="IPR013216">
    <property type="entry name" value="Methyltransf_11"/>
</dbReference>
<evidence type="ECO:0000313" key="5">
    <source>
        <dbReference type="EMBL" id="TKZ15978.1"/>
    </source>
</evidence>
<feature type="region of interest" description="Disordered" evidence="3">
    <location>
        <begin position="243"/>
        <end position="272"/>
    </location>
</feature>
<gene>
    <name evidence="5" type="ORF">FAP39_15985</name>
</gene>
<dbReference type="Gene3D" id="3.40.50.150">
    <property type="entry name" value="Vaccinia Virus protein VP39"/>
    <property type="match status" value="1"/>
</dbReference>
<evidence type="ECO:0000256" key="3">
    <source>
        <dbReference type="SAM" id="MobiDB-lite"/>
    </source>
</evidence>
<evidence type="ECO:0000259" key="4">
    <source>
        <dbReference type="Pfam" id="PF08241"/>
    </source>
</evidence>
<dbReference type="PANTHER" id="PTHR13090">
    <property type="entry name" value="ARGININE-HYDROXYLASE NDUFAF5, MITOCHONDRIAL"/>
    <property type="match status" value="1"/>
</dbReference>
<dbReference type="AlphaFoldDB" id="A0A4U7MT43"/>
<reference evidence="5 6" key="1">
    <citation type="submission" date="2019-04" db="EMBL/GenBank/DDBJ databases">
        <title>Genome sequence of Pelagicola litoralis CL-ES2.</title>
        <authorList>
            <person name="Cao J."/>
        </authorList>
    </citation>
    <scope>NUCLEOTIDE SEQUENCE [LARGE SCALE GENOMIC DNA]</scope>
    <source>
        <strain evidence="5 6">CL-ES2</strain>
    </source>
</reference>
<keyword evidence="6" id="KW-1185">Reference proteome</keyword>
<keyword evidence="2 5" id="KW-0808">Transferase</keyword>
<keyword evidence="1 5" id="KW-0489">Methyltransferase</keyword>
<dbReference type="GO" id="GO:0032259">
    <property type="term" value="P:methylation"/>
    <property type="evidence" value="ECO:0007669"/>
    <property type="project" value="UniProtKB-KW"/>
</dbReference>
<evidence type="ECO:0000256" key="1">
    <source>
        <dbReference type="ARBA" id="ARBA00022603"/>
    </source>
</evidence>
<dbReference type="GO" id="GO:0008757">
    <property type="term" value="F:S-adenosylmethionine-dependent methyltransferase activity"/>
    <property type="evidence" value="ECO:0007669"/>
    <property type="project" value="InterPro"/>
</dbReference>
<accession>A0A4U7MT43</accession>
<sequence length="272" mass="30006">MQNAPLMTDRAALIRNRKRADGDKGMFLQQTAAEEVQDRLNLVNRTFTKVAIVTAFPDVWQHVVPQADIVSDLDVLPLTPKSYDLVIHALCLHWANDPVGQIIQCQRALKNDGLFLCVTFGGQTLNELRIALGQAESDVSGGISPRVAPMGEIRDLGALLQRSGLNLPVADAVPLKVRYDSPWHVMRDLRAMGETNALAGRLRRPTGKSVMMRAVDIYREEFSEDGRIPATYELIFLAGWSPDESQQKPLRPGSAVSRLADALGTEESPLKD</sequence>
<dbReference type="Proteomes" id="UP000306575">
    <property type="component" value="Unassembled WGS sequence"/>
</dbReference>
<dbReference type="Pfam" id="PF08241">
    <property type="entry name" value="Methyltransf_11"/>
    <property type="match status" value="1"/>
</dbReference>
<dbReference type="EMBL" id="SULI01000031">
    <property type="protein sequence ID" value="TKZ15978.1"/>
    <property type="molecule type" value="Genomic_DNA"/>
</dbReference>
<dbReference type="InterPro" id="IPR029063">
    <property type="entry name" value="SAM-dependent_MTases_sf"/>
</dbReference>
<evidence type="ECO:0000313" key="6">
    <source>
        <dbReference type="Proteomes" id="UP000306575"/>
    </source>
</evidence>
<dbReference type="InterPro" id="IPR050602">
    <property type="entry name" value="Malonyl-ACP_OMT"/>
</dbReference>
<dbReference type="OrthoDB" id="9793723at2"/>
<dbReference type="SUPFAM" id="SSF53335">
    <property type="entry name" value="S-adenosyl-L-methionine-dependent methyltransferases"/>
    <property type="match status" value="1"/>
</dbReference>
<organism evidence="5 6">
    <name type="scientific">Shimia litoralis</name>
    <dbReference type="NCBI Taxonomy" id="420403"/>
    <lineage>
        <taxon>Bacteria</taxon>
        <taxon>Pseudomonadati</taxon>
        <taxon>Pseudomonadota</taxon>
        <taxon>Alphaproteobacteria</taxon>
        <taxon>Rhodobacterales</taxon>
        <taxon>Roseobacteraceae</taxon>
    </lineage>
</organism>
<name>A0A4U7MT43_9RHOB</name>
<feature type="domain" description="Methyltransferase type 11" evidence="4">
    <location>
        <begin position="47"/>
        <end position="117"/>
    </location>
</feature>
<protein>
    <submittedName>
        <fullName evidence="5">Methyltransferase domain-containing protein</fullName>
    </submittedName>
</protein>
<evidence type="ECO:0000256" key="2">
    <source>
        <dbReference type="ARBA" id="ARBA00022679"/>
    </source>
</evidence>
<dbReference type="RefSeq" id="WP_138017388.1">
    <property type="nucleotide sequence ID" value="NZ_SULI01000031.1"/>
</dbReference>
<proteinExistence type="predicted"/>
<dbReference type="PANTHER" id="PTHR13090:SF1">
    <property type="entry name" value="ARGININE-HYDROXYLASE NDUFAF5, MITOCHONDRIAL"/>
    <property type="match status" value="1"/>
</dbReference>